<evidence type="ECO:0000256" key="3">
    <source>
        <dbReference type="ARBA" id="ARBA00022989"/>
    </source>
</evidence>
<comment type="caution">
    <text evidence="7">The sequence shown here is derived from an EMBL/GenBank/DDBJ whole genome shotgun (WGS) entry which is preliminary data.</text>
</comment>
<feature type="transmembrane region" description="Helical" evidence="5">
    <location>
        <begin position="130"/>
        <end position="151"/>
    </location>
</feature>
<dbReference type="SUPFAM" id="SSF81321">
    <property type="entry name" value="Family A G protein-coupled receptor-like"/>
    <property type="match status" value="1"/>
</dbReference>
<keyword evidence="2 5" id="KW-0812">Transmembrane</keyword>
<dbReference type="OrthoDB" id="10464254at2759"/>
<keyword evidence="4 5" id="KW-0472">Membrane</keyword>
<dbReference type="GO" id="GO:0016020">
    <property type="term" value="C:membrane"/>
    <property type="evidence" value="ECO:0007669"/>
    <property type="project" value="UniProtKB-SubCell"/>
</dbReference>
<dbReference type="EMBL" id="CAJNOC010004051">
    <property type="protein sequence ID" value="CAF1007775.1"/>
    <property type="molecule type" value="Genomic_DNA"/>
</dbReference>
<comment type="subcellular location">
    <subcellularLocation>
        <location evidence="1">Membrane</location>
    </subcellularLocation>
</comment>
<sequence length="440" mass="52075">MYSINISTVPSNESDYNPLNIYIETFYEYSKWINAIFMTIIAIVGLYGNLMSMLIFSSKSYNKNSIKSLRLYLIILSMSDLFVIIFHYVDFTFRQWVNLTGSYSTKFNFVDKISMLCKLVPYFRNVFRTVSVYTLLLMTLQRLILLHFSSLRIKWSSTKFNKKLLISLFVTSLLINASNLYINDLVKHPYTGEFYCSVQSEYTNLQFKIDVVFVFITILIPSIFILLLSVILFINVKKGLNKTRRVAKRSIQGNMNLLNKQVLKYKDYFNYLNTRYPQLPNLENIQTIEIKELNRIDRGLATDDIQVQNFSYDKELAKFKQEKDASAIKKSLSQSIRTTYMLVIVSKWFILLHLPYFLSWMLFHLSANKTFFATLDSINQKYLLRAFLNLFEIFFLLNYTINFILYFVNGPLFRKRHAKKIFKIIQNLVYIVSQCFKYIF</sequence>
<dbReference type="AlphaFoldDB" id="A0A814HB50"/>
<dbReference type="GO" id="GO:0004930">
    <property type="term" value="F:G protein-coupled receptor activity"/>
    <property type="evidence" value="ECO:0007669"/>
    <property type="project" value="InterPro"/>
</dbReference>
<evidence type="ECO:0000256" key="5">
    <source>
        <dbReference type="SAM" id="Phobius"/>
    </source>
</evidence>
<feature type="transmembrane region" description="Helical" evidence="5">
    <location>
        <begin position="339"/>
        <end position="363"/>
    </location>
</feature>
<organism evidence="7 8">
    <name type="scientific">Brachionus calyciflorus</name>
    <dbReference type="NCBI Taxonomy" id="104777"/>
    <lineage>
        <taxon>Eukaryota</taxon>
        <taxon>Metazoa</taxon>
        <taxon>Spiralia</taxon>
        <taxon>Gnathifera</taxon>
        <taxon>Rotifera</taxon>
        <taxon>Eurotatoria</taxon>
        <taxon>Monogononta</taxon>
        <taxon>Pseudotrocha</taxon>
        <taxon>Ploima</taxon>
        <taxon>Brachionidae</taxon>
        <taxon>Brachionus</taxon>
    </lineage>
</organism>
<protein>
    <recommendedName>
        <fullName evidence="6">G-protein coupled receptors family 1 profile domain-containing protein</fullName>
    </recommendedName>
</protein>
<feature type="transmembrane region" description="Helical" evidence="5">
    <location>
        <begin position="383"/>
        <end position="409"/>
    </location>
</feature>
<feature type="transmembrane region" description="Helical" evidence="5">
    <location>
        <begin position="69"/>
        <end position="89"/>
    </location>
</feature>
<evidence type="ECO:0000256" key="4">
    <source>
        <dbReference type="ARBA" id="ARBA00023136"/>
    </source>
</evidence>
<feature type="transmembrane region" description="Helical" evidence="5">
    <location>
        <begin position="211"/>
        <end position="236"/>
    </location>
</feature>
<dbReference type="PRINTS" id="PR00237">
    <property type="entry name" value="GPCRRHODOPSN"/>
</dbReference>
<dbReference type="InterPro" id="IPR052954">
    <property type="entry name" value="GPCR-Ligand_Int"/>
</dbReference>
<dbReference type="InterPro" id="IPR017452">
    <property type="entry name" value="GPCR_Rhodpsn_7TM"/>
</dbReference>
<feature type="transmembrane region" description="Helical" evidence="5">
    <location>
        <begin position="163"/>
        <end position="182"/>
    </location>
</feature>
<dbReference type="PANTHER" id="PTHR46641:SF25">
    <property type="entry name" value="CNMAMIDE RECEPTOR-RELATED"/>
    <property type="match status" value="1"/>
</dbReference>
<feature type="transmembrane region" description="Helical" evidence="5">
    <location>
        <begin position="32"/>
        <end position="57"/>
    </location>
</feature>
<dbReference type="PANTHER" id="PTHR46641">
    <property type="entry name" value="FMRFAMIDE RECEPTOR-RELATED"/>
    <property type="match status" value="1"/>
</dbReference>
<evidence type="ECO:0000313" key="8">
    <source>
        <dbReference type="Proteomes" id="UP000663879"/>
    </source>
</evidence>
<dbReference type="Proteomes" id="UP000663879">
    <property type="component" value="Unassembled WGS sequence"/>
</dbReference>
<name>A0A814HB50_9BILA</name>
<dbReference type="Gene3D" id="1.20.1070.10">
    <property type="entry name" value="Rhodopsin 7-helix transmembrane proteins"/>
    <property type="match status" value="1"/>
</dbReference>
<keyword evidence="8" id="KW-1185">Reference proteome</keyword>
<dbReference type="PROSITE" id="PS50262">
    <property type="entry name" value="G_PROTEIN_RECEP_F1_2"/>
    <property type="match status" value="1"/>
</dbReference>
<feature type="domain" description="G-protein coupled receptors family 1 profile" evidence="6">
    <location>
        <begin position="48"/>
        <end position="406"/>
    </location>
</feature>
<accession>A0A814HB50</accession>
<gene>
    <name evidence="7" type="ORF">OXX778_LOCUS16737</name>
</gene>
<evidence type="ECO:0000313" key="7">
    <source>
        <dbReference type="EMBL" id="CAF1007775.1"/>
    </source>
</evidence>
<reference evidence="7" key="1">
    <citation type="submission" date="2021-02" db="EMBL/GenBank/DDBJ databases">
        <authorList>
            <person name="Nowell W R."/>
        </authorList>
    </citation>
    <scope>NUCLEOTIDE SEQUENCE</scope>
    <source>
        <strain evidence="7">Ploen Becks lab</strain>
    </source>
</reference>
<dbReference type="Pfam" id="PF00001">
    <property type="entry name" value="7tm_1"/>
    <property type="match status" value="1"/>
</dbReference>
<evidence type="ECO:0000259" key="6">
    <source>
        <dbReference type="PROSITE" id="PS50262"/>
    </source>
</evidence>
<evidence type="ECO:0000256" key="2">
    <source>
        <dbReference type="ARBA" id="ARBA00022692"/>
    </source>
</evidence>
<proteinExistence type="predicted"/>
<keyword evidence="3 5" id="KW-1133">Transmembrane helix</keyword>
<evidence type="ECO:0000256" key="1">
    <source>
        <dbReference type="ARBA" id="ARBA00004370"/>
    </source>
</evidence>
<dbReference type="InterPro" id="IPR000276">
    <property type="entry name" value="GPCR_Rhodpsn"/>
</dbReference>